<dbReference type="EC" id="2.8.1.7" evidence="3"/>
<feature type="region of interest" description="Disordered" evidence="8">
    <location>
        <begin position="227"/>
        <end position="248"/>
    </location>
</feature>
<evidence type="ECO:0000256" key="8">
    <source>
        <dbReference type="SAM" id="MobiDB-lite"/>
    </source>
</evidence>
<reference evidence="10 11" key="1">
    <citation type="journal article" date="2006" name="J. Bacteriol.">
        <title>Complete genome sequence of the dehalorespiring bacterium Desulfitobacterium hafniense Y51 and comparison with Dehalococcoides ethenogenes 195.</title>
        <authorList>
            <person name="Nonaka H."/>
            <person name="Keresztes G."/>
            <person name="Shinoda Y."/>
            <person name="Ikenaga Y."/>
            <person name="Abe M."/>
            <person name="Naito K."/>
            <person name="Inatomi K."/>
            <person name="Furukawa K."/>
            <person name="Inui M."/>
            <person name="Yukawa H."/>
        </authorList>
    </citation>
    <scope>NUCLEOTIDE SEQUENCE [LARGE SCALE GENOMIC DNA]</scope>
    <source>
        <strain evidence="10 11">Y51</strain>
    </source>
</reference>
<comment type="cofactor">
    <cofactor evidence="1 7">
        <name>pyridoxal 5'-phosphate</name>
        <dbReference type="ChEBI" id="CHEBI:597326"/>
    </cofactor>
</comment>
<dbReference type="InterPro" id="IPR010970">
    <property type="entry name" value="Cys_dSase_SufS"/>
</dbReference>
<feature type="domain" description="Aminotransferase class V" evidence="9">
    <location>
        <begin position="7"/>
        <end position="372"/>
    </location>
</feature>
<dbReference type="STRING" id="138119.DSY4280"/>
<sequence>MVEDSMIYFDNAATTWPKPECVYEAVDQCLRNKGANPSRSGHFMALLAGQIVLNARVQIAEFFNISDPLQVVFTPNATEALNIGLKGLLKPGDHVITSSLEHNAVTRPLEKLRSQGVEVTKLPTPVQEGLHPEQVEAAIQSNTKLIVLSHASNVMGLIQPIGEIGRIAGEKGVLFMVDSAQTAGSIPIDVQAMGIDLLVFAGHKGLLGPQGTGGLYLREDLRLDTLKEGGTGANSEEPFQPEESPERYESGTLYTPGIAGLGAGIEFIKQEGIEKIREKERTLTRQLMLGLSAIPGVILYGPDPSVERAPVVSINLEGREPSEVSYLLDKLYGIASRPGLHCAPDAHKTLGTFQQGTVRLSLGYFNTSQEVEECLDAVAGLSSPNKK</sequence>
<evidence type="ECO:0000259" key="9">
    <source>
        <dbReference type="Pfam" id="PF00266"/>
    </source>
</evidence>
<dbReference type="Gene3D" id="3.90.1150.10">
    <property type="entry name" value="Aspartate Aminotransferase, domain 1"/>
    <property type="match status" value="1"/>
</dbReference>
<comment type="catalytic activity">
    <reaction evidence="6">
        <text>(sulfur carrier)-H + L-cysteine = (sulfur carrier)-SH + L-alanine</text>
        <dbReference type="Rhea" id="RHEA:43892"/>
        <dbReference type="Rhea" id="RHEA-COMP:14737"/>
        <dbReference type="Rhea" id="RHEA-COMP:14739"/>
        <dbReference type="ChEBI" id="CHEBI:29917"/>
        <dbReference type="ChEBI" id="CHEBI:35235"/>
        <dbReference type="ChEBI" id="CHEBI:57972"/>
        <dbReference type="ChEBI" id="CHEBI:64428"/>
        <dbReference type="EC" id="2.8.1.7"/>
    </reaction>
</comment>
<evidence type="ECO:0000256" key="5">
    <source>
        <dbReference type="ARBA" id="ARBA00022898"/>
    </source>
</evidence>
<dbReference type="eggNOG" id="COG0520">
    <property type="taxonomic scope" value="Bacteria"/>
</dbReference>
<evidence type="ECO:0000313" key="11">
    <source>
        <dbReference type="Proteomes" id="UP000001946"/>
    </source>
</evidence>
<protein>
    <recommendedName>
        <fullName evidence="3">cysteine desulfurase</fullName>
        <ecNumber evidence="3">2.8.1.7</ecNumber>
    </recommendedName>
</protein>
<gene>
    <name evidence="10" type="ordered locus">DSY4280</name>
</gene>
<dbReference type="PANTHER" id="PTHR43586">
    <property type="entry name" value="CYSTEINE DESULFURASE"/>
    <property type="match status" value="1"/>
</dbReference>
<dbReference type="CDD" id="cd06453">
    <property type="entry name" value="SufS_like"/>
    <property type="match status" value="1"/>
</dbReference>
<evidence type="ECO:0000313" key="10">
    <source>
        <dbReference type="EMBL" id="BAE86069.1"/>
    </source>
</evidence>
<evidence type="ECO:0000256" key="7">
    <source>
        <dbReference type="RuleBase" id="RU004504"/>
    </source>
</evidence>
<dbReference type="SUPFAM" id="SSF53383">
    <property type="entry name" value="PLP-dependent transferases"/>
    <property type="match status" value="1"/>
</dbReference>
<dbReference type="GO" id="GO:0006534">
    <property type="term" value="P:cysteine metabolic process"/>
    <property type="evidence" value="ECO:0007669"/>
    <property type="project" value="InterPro"/>
</dbReference>
<evidence type="ECO:0000256" key="4">
    <source>
        <dbReference type="ARBA" id="ARBA00022679"/>
    </source>
</evidence>
<keyword evidence="5" id="KW-0663">Pyridoxal phosphate</keyword>
<organism evidence="10 11">
    <name type="scientific">Desulfitobacterium hafniense (strain Y51)</name>
    <dbReference type="NCBI Taxonomy" id="138119"/>
    <lineage>
        <taxon>Bacteria</taxon>
        <taxon>Bacillati</taxon>
        <taxon>Bacillota</taxon>
        <taxon>Clostridia</taxon>
        <taxon>Eubacteriales</taxon>
        <taxon>Desulfitobacteriaceae</taxon>
        <taxon>Desulfitobacterium</taxon>
    </lineage>
</organism>
<dbReference type="PIRSF" id="PIRSF005572">
    <property type="entry name" value="NifS"/>
    <property type="match status" value="1"/>
</dbReference>
<dbReference type="GO" id="GO:0030170">
    <property type="term" value="F:pyridoxal phosphate binding"/>
    <property type="evidence" value="ECO:0007669"/>
    <property type="project" value="InterPro"/>
</dbReference>
<keyword evidence="11" id="KW-1185">Reference proteome</keyword>
<proteinExistence type="inferred from homology"/>
<dbReference type="InterPro" id="IPR015424">
    <property type="entry name" value="PyrdxlP-dep_Trfase"/>
</dbReference>
<dbReference type="Pfam" id="PF00266">
    <property type="entry name" value="Aminotran_5"/>
    <property type="match status" value="1"/>
</dbReference>
<dbReference type="EMBL" id="AP008230">
    <property type="protein sequence ID" value="BAE86069.1"/>
    <property type="molecule type" value="Genomic_DNA"/>
</dbReference>
<keyword evidence="4" id="KW-0808">Transferase</keyword>
<dbReference type="NCBIfam" id="TIGR01977">
    <property type="entry name" value="am_tr_V_EF2568"/>
    <property type="match status" value="1"/>
</dbReference>
<evidence type="ECO:0000256" key="3">
    <source>
        <dbReference type="ARBA" id="ARBA00012239"/>
    </source>
</evidence>
<dbReference type="PROSITE" id="PS00595">
    <property type="entry name" value="AA_TRANSFER_CLASS_5"/>
    <property type="match status" value="1"/>
</dbReference>
<dbReference type="InterPro" id="IPR015421">
    <property type="entry name" value="PyrdxlP-dep_Trfase_major"/>
</dbReference>
<evidence type="ECO:0000256" key="1">
    <source>
        <dbReference type="ARBA" id="ARBA00001933"/>
    </source>
</evidence>
<accession>Q24PH3</accession>
<dbReference type="AlphaFoldDB" id="Q24PH3"/>
<evidence type="ECO:0000256" key="2">
    <source>
        <dbReference type="ARBA" id="ARBA00010447"/>
    </source>
</evidence>
<evidence type="ECO:0000256" key="6">
    <source>
        <dbReference type="ARBA" id="ARBA00050776"/>
    </source>
</evidence>
<dbReference type="HOGENOM" id="CLU_003433_2_4_9"/>
<name>Q24PH3_DESHY</name>
<dbReference type="KEGG" id="dsy:DSY4280"/>
<dbReference type="InterPro" id="IPR015422">
    <property type="entry name" value="PyrdxlP-dep_Trfase_small"/>
</dbReference>
<dbReference type="InterPro" id="IPR020578">
    <property type="entry name" value="Aminotrans_V_PyrdxlP_BS"/>
</dbReference>
<dbReference type="InterPro" id="IPR010969">
    <property type="entry name" value="Cys_dSase-rel_unknwn_funct"/>
</dbReference>
<dbReference type="PANTHER" id="PTHR43586:SF4">
    <property type="entry name" value="ISOPENICILLIN N EPIMERASE"/>
    <property type="match status" value="1"/>
</dbReference>
<dbReference type="Gene3D" id="3.40.640.10">
    <property type="entry name" value="Type I PLP-dependent aspartate aminotransferase-like (Major domain)"/>
    <property type="match status" value="1"/>
</dbReference>
<dbReference type="InterPro" id="IPR016454">
    <property type="entry name" value="Cysteine_dSase"/>
</dbReference>
<comment type="similarity">
    <text evidence="2">Belongs to the class-V pyridoxal-phosphate-dependent aminotransferase family. Csd subfamily.</text>
</comment>
<dbReference type="InterPro" id="IPR000192">
    <property type="entry name" value="Aminotrans_V_dom"/>
</dbReference>
<dbReference type="GO" id="GO:0031071">
    <property type="term" value="F:cysteine desulfurase activity"/>
    <property type="evidence" value="ECO:0007669"/>
    <property type="project" value="UniProtKB-EC"/>
</dbReference>
<dbReference type="Proteomes" id="UP000001946">
    <property type="component" value="Chromosome"/>
</dbReference>